<dbReference type="RefSeq" id="XP_041691430.1">
    <property type="nucleotide sequence ID" value="XM_041826117.1"/>
</dbReference>
<evidence type="ECO:0000313" key="2">
    <source>
        <dbReference type="EMBL" id="CVL09035.1"/>
    </source>
</evidence>
<accession>A0A1L7ULQ6</accession>
<dbReference type="PANTHER" id="PTHR33481">
    <property type="entry name" value="REVERSE TRANSCRIPTASE"/>
    <property type="match status" value="1"/>
</dbReference>
<dbReference type="EMBL" id="FCQH01000029">
    <property type="protein sequence ID" value="CVL09035.1"/>
    <property type="molecule type" value="Genomic_DNA"/>
</dbReference>
<evidence type="ECO:0000313" key="3">
    <source>
        <dbReference type="Proteomes" id="UP000184255"/>
    </source>
</evidence>
<comment type="caution">
    <text evidence="2">The sequence shown here is derived from an EMBL/GenBank/DDBJ whole genome shotgun (WGS) entry which is preliminary data.</text>
</comment>
<dbReference type="GeneID" id="65093546"/>
<dbReference type="AlphaFoldDB" id="A0A1L7ULQ6"/>
<dbReference type="Proteomes" id="UP000184255">
    <property type="component" value="Unassembled WGS sequence"/>
</dbReference>
<gene>
    <name evidence="2" type="ORF">FMAN_14298</name>
</gene>
<organism evidence="2 3">
    <name type="scientific">Fusarium mangiferae</name>
    <name type="common">Mango malformation disease fungus</name>
    <dbReference type="NCBI Taxonomy" id="192010"/>
    <lineage>
        <taxon>Eukaryota</taxon>
        <taxon>Fungi</taxon>
        <taxon>Dikarya</taxon>
        <taxon>Ascomycota</taxon>
        <taxon>Pezizomycotina</taxon>
        <taxon>Sordariomycetes</taxon>
        <taxon>Hypocreomycetidae</taxon>
        <taxon>Hypocreales</taxon>
        <taxon>Nectriaceae</taxon>
        <taxon>Fusarium</taxon>
        <taxon>Fusarium fujikuroi species complex</taxon>
    </lineage>
</organism>
<dbReference type="PANTHER" id="PTHR33481:SF1">
    <property type="entry name" value="ENDONUCLEASE_EXONUCLEASE_PHOSPHATASE DOMAIN-CONTAINING PROTEIN-RELATED"/>
    <property type="match status" value="1"/>
</dbReference>
<reference evidence="3" key="1">
    <citation type="journal article" date="2016" name="Genome Biol. Evol.">
        <title>Comparative 'omics' of the Fusarium fujikuroi species complex highlights differences in genetic potential and metabolite synthesis.</title>
        <authorList>
            <person name="Niehaus E.-M."/>
            <person name="Muensterkoetter M."/>
            <person name="Proctor R.H."/>
            <person name="Brown D.W."/>
            <person name="Sharon A."/>
            <person name="Idan Y."/>
            <person name="Oren-Young L."/>
            <person name="Sieber C.M."/>
            <person name="Novak O."/>
            <person name="Pencik A."/>
            <person name="Tarkowska D."/>
            <person name="Hromadova K."/>
            <person name="Freeman S."/>
            <person name="Maymon M."/>
            <person name="Elazar M."/>
            <person name="Youssef S.A."/>
            <person name="El-Shabrawy E.S.M."/>
            <person name="Shalaby A.B.A."/>
            <person name="Houterman P."/>
            <person name="Brock N.L."/>
            <person name="Burkhardt I."/>
            <person name="Tsavkelova E.A."/>
            <person name="Dickschat J.S."/>
            <person name="Galuszka P."/>
            <person name="Gueldener U."/>
            <person name="Tudzynski B."/>
        </authorList>
    </citation>
    <scope>NUCLEOTIDE SEQUENCE [LARGE SCALE GENOMIC DNA]</scope>
    <source>
        <strain evidence="3">MRC7560</strain>
    </source>
</reference>
<dbReference type="InterPro" id="IPR000477">
    <property type="entry name" value="RT_dom"/>
</dbReference>
<proteinExistence type="predicted"/>
<dbReference type="PROSITE" id="PS50878">
    <property type="entry name" value="RT_POL"/>
    <property type="match status" value="1"/>
</dbReference>
<protein>
    <recommendedName>
        <fullName evidence="1">Reverse transcriptase domain-containing protein</fullName>
    </recommendedName>
</protein>
<dbReference type="Pfam" id="PF00078">
    <property type="entry name" value="RVT_1"/>
    <property type="match status" value="1"/>
</dbReference>
<evidence type="ECO:0000259" key="1">
    <source>
        <dbReference type="PROSITE" id="PS50878"/>
    </source>
</evidence>
<feature type="domain" description="Reverse transcriptase" evidence="1">
    <location>
        <begin position="1"/>
        <end position="154"/>
    </location>
</feature>
<name>A0A1L7ULQ6_FUSMA</name>
<sequence>MRARGIPEDPLRWIDAFRSERTATIVINGQSSKSRPLPQAELPQGLPLSPILFLFFDADLVQTPIGKNGGAIAFVDDYTTWVSGPTAQSNSRGIQAVIDKALDWERRSGATFEAEKTAIIHFTRYTGRVDSEPFTIRGERVFPKDQVQIIGVVMDSRLHCKQHIARAATRVQELRWKTEATQGNGSLDNEAVVHSHGGPCGGLRLQCLRAEQYWRMRSIEYKDRGTSNHRIRYKRGDRSG</sequence>
<dbReference type="VEuPathDB" id="FungiDB:FMAN_14298"/>
<keyword evidence="3" id="KW-1185">Reference proteome</keyword>